<organism evidence="1 2">
    <name type="scientific">Dendrolimus kikuchii</name>
    <dbReference type="NCBI Taxonomy" id="765133"/>
    <lineage>
        <taxon>Eukaryota</taxon>
        <taxon>Metazoa</taxon>
        <taxon>Ecdysozoa</taxon>
        <taxon>Arthropoda</taxon>
        <taxon>Hexapoda</taxon>
        <taxon>Insecta</taxon>
        <taxon>Pterygota</taxon>
        <taxon>Neoptera</taxon>
        <taxon>Endopterygota</taxon>
        <taxon>Lepidoptera</taxon>
        <taxon>Glossata</taxon>
        <taxon>Ditrysia</taxon>
        <taxon>Bombycoidea</taxon>
        <taxon>Lasiocampidae</taxon>
        <taxon>Dendrolimus</taxon>
    </lineage>
</organism>
<dbReference type="Proteomes" id="UP000824533">
    <property type="component" value="Linkage Group LG05"/>
</dbReference>
<comment type="caution">
    <text evidence="1">The sequence shown here is derived from an EMBL/GenBank/DDBJ whole genome shotgun (WGS) entry which is preliminary data.</text>
</comment>
<evidence type="ECO:0000313" key="1">
    <source>
        <dbReference type="EMBL" id="KAJ0181358.1"/>
    </source>
</evidence>
<evidence type="ECO:0000313" key="2">
    <source>
        <dbReference type="Proteomes" id="UP000824533"/>
    </source>
</evidence>
<proteinExistence type="predicted"/>
<keyword evidence="2" id="KW-1185">Reference proteome</keyword>
<protein>
    <submittedName>
        <fullName evidence="1">Uncharacterized protein</fullName>
    </submittedName>
</protein>
<sequence length="89" mass="10277">MSKRKVIQSGERAIIAKVFHYLKEEYYFMKLNNSDKCDLTPLANILRRTAEATGVSERTVTRILKEETELPSPSSEFPSPVKKRCKKED</sequence>
<name>A0ACC1DBM6_9NEOP</name>
<gene>
    <name evidence="1" type="ORF">K1T71_003443</name>
</gene>
<dbReference type="EMBL" id="CM034391">
    <property type="protein sequence ID" value="KAJ0181358.1"/>
    <property type="molecule type" value="Genomic_DNA"/>
</dbReference>
<accession>A0ACC1DBM6</accession>
<reference evidence="1 2" key="1">
    <citation type="journal article" date="2021" name="Front. Genet.">
        <title>Chromosome-Level Genome Assembly Reveals Significant Gene Expansion in the Toll and IMD Signaling Pathways of Dendrolimus kikuchii.</title>
        <authorList>
            <person name="Zhou J."/>
            <person name="Wu P."/>
            <person name="Xiong Z."/>
            <person name="Liu N."/>
            <person name="Zhao N."/>
            <person name="Ji M."/>
            <person name="Qiu Y."/>
            <person name="Yang B."/>
        </authorList>
    </citation>
    <scope>NUCLEOTIDE SEQUENCE [LARGE SCALE GENOMIC DNA]</scope>
    <source>
        <strain evidence="1">Ann1</strain>
    </source>
</reference>